<comment type="caution">
    <text evidence="1">The sequence shown here is derived from an EMBL/GenBank/DDBJ whole genome shotgun (WGS) entry which is preliminary data.</text>
</comment>
<name>A0A927ITU1_9HYPH</name>
<gene>
    <name evidence="1" type="ORF">IC608_11235</name>
</gene>
<dbReference type="RefSeq" id="WP_191775333.1">
    <property type="nucleotide sequence ID" value="NZ_JACYFU010000002.1"/>
</dbReference>
<reference evidence="1" key="1">
    <citation type="submission" date="2020-09" db="EMBL/GenBank/DDBJ databases">
        <title>Genome seq and assembly of Devosia sp.</title>
        <authorList>
            <person name="Chhetri G."/>
        </authorList>
    </citation>
    <scope>NUCLEOTIDE SEQUENCE</scope>
    <source>
        <strain evidence="1">PTR5</strain>
    </source>
</reference>
<proteinExistence type="predicted"/>
<evidence type="ECO:0008006" key="3">
    <source>
        <dbReference type="Google" id="ProtNLM"/>
    </source>
</evidence>
<organism evidence="1 2">
    <name type="scientific">Devosia oryzisoli</name>
    <dbReference type="NCBI Taxonomy" id="2774138"/>
    <lineage>
        <taxon>Bacteria</taxon>
        <taxon>Pseudomonadati</taxon>
        <taxon>Pseudomonadota</taxon>
        <taxon>Alphaproteobacteria</taxon>
        <taxon>Hyphomicrobiales</taxon>
        <taxon>Devosiaceae</taxon>
        <taxon>Devosia</taxon>
    </lineage>
</organism>
<protein>
    <recommendedName>
        <fullName evidence="3">TnsA endonuclease N-terminal domain-containing protein</fullName>
    </recommendedName>
</protein>
<evidence type="ECO:0000313" key="2">
    <source>
        <dbReference type="Proteomes" id="UP000654108"/>
    </source>
</evidence>
<dbReference type="AlphaFoldDB" id="A0A927ITU1"/>
<dbReference type="EMBL" id="JACYFU010000002">
    <property type="protein sequence ID" value="MBD8066046.1"/>
    <property type="molecule type" value="Genomic_DNA"/>
</dbReference>
<dbReference type="Proteomes" id="UP000654108">
    <property type="component" value="Unassembled WGS sequence"/>
</dbReference>
<sequence>MAAGYERVKRQLEVDQLRTFARIEYMKNGTPIVDLITGREPHVVGTKVCIKAGMRSMPWESVKAERPMINLCEVASPVLRLLAQPHELFMKVTGYSKEWMYRPDLLLTVDAHIVRQVQAGVPFSEAVTQWKPSDRTHDVRLVVEVKDDNDPRIDDPLYERKLQLARQVYEFINWHFVTVVRSHDLDNDRIASSVRQLCLDHDVAISPGDIDRVRTVFGRNPTPMLMELLLELGGGASSLGKCAALHVRRIISIDLRHQLLPESPIMKMPDDMAIFELPGAHPW</sequence>
<keyword evidence="2" id="KW-1185">Reference proteome</keyword>
<accession>A0A927ITU1</accession>
<evidence type="ECO:0000313" key="1">
    <source>
        <dbReference type="EMBL" id="MBD8066046.1"/>
    </source>
</evidence>